<dbReference type="EMBL" id="JBIPKE010000020">
    <property type="protein sequence ID" value="MFH6985609.1"/>
    <property type="molecule type" value="Genomic_DNA"/>
</dbReference>
<dbReference type="GO" id="GO:0032259">
    <property type="term" value="P:methylation"/>
    <property type="evidence" value="ECO:0007669"/>
    <property type="project" value="UniProtKB-KW"/>
</dbReference>
<dbReference type="EC" id="2.1.1.-" evidence="2"/>
<keyword evidence="2" id="KW-0808">Transferase</keyword>
<feature type="transmembrane region" description="Helical" evidence="1">
    <location>
        <begin position="12"/>
        <end position="29"/>
    </location>
</feature>
<dbReference type="RefSeq" id="WP_395419028.1">
    <property type="nucleotide sequence ID" value="NZ_JBIPKE010000020.1"/>
</dbReference>
<accession>A0ABW7NHN6</accession>
<gene>
    <name evidence="2" type="ORF">ACHKAR_19310</name>
</gene>
<dbReference type="PANTHER" id="PTHR40036:SF1">
    <property type="entry name" value="MACROCIN O-METHYLTRANSFERASE"/>
    <property type="match status" value="1"/>
</dbReference>
<keyword evidence="1" id="KW-0472">Membrane</keyword>
<comment type="caution">
    <text evidence="2">The sequence shown here is derived from an EMBL/GenBank/DDBJ whole genome shotgun (WGS) entry which is preliminary data.</text>
</comment>
<dbReference type="InterPro" id="IPR029063">
    <property type="entry name" value="SAM-dependent_MTases_sf"/>
</dbReference>
<dbReference type="Proteomes" id="UP001610063">
    <property type="component" value="Unassembled WGS sequence"/>
</dbReference>
<dbReference type="Gene3D" id="3.40.50.150">
    <property type="entry name" value="Vaccinia Virus protein VP39"/>
    <property type="match status" value="1"/>
</dbReference>
<keyword evidence="3" id="KW-1185">Reference proteome</keyword>
<dbReference type="SUPFAM" id="SSF53335">
    <property type="entry name" value="S-adenosyl-L-methionine-dependent methyltransferases"/>
    <property type="match status" value="1"/>
</dbReference>
<keyword evidence="1" id="KW-0812">Transmembrane</keyword>
<dbReference type="Pfam" id="PF05711">
    <property type="entry name" value="TylF"/>
    <property type="match status" value="1"/>
</dbReference>
<organism evidence="2 3">
    <name type="scientific">Marinoscillum luteum</name>
    <dbReference type="NCBI Taxonomy" id="861051"/>
    <lineage>
        <taxon>Bacteria</taxon>
        <taxon>Pseudomonadati</taxon>
        <taxon>Bacteroidota</taxon>
        <taxon>Cytophagia</taxon>
        <taxon>Cytophagales</taxon>
        <taxon>Reichenbachiellaceae</taxon>
        <taxon>Marinoscillum</taxon>
    </lineage>
</organism>
<dbReference type="PANTHER" id="PTHR40036">
    <property type="entry name" value="MACROCIN O-METHYLTRANSFERASE"/>
    <property type="match status" value="1"/>
</dbReference>
<evidence type="ECO:0000313" key="3">
    <source>
        <dbReference type="Proteomes" id="UP001610063"/>
    </source>
</evidence>
<dbReference type="InterPro" id="IPR008884">
    <property type="entry name" value="TylF_MeTrfase"/>
</dbReference>
<dbReference type="GO" id="GO:0008168">
    <property type="term" value="F:methyltransferase activity"/>
    <property type="evidence" value="ECO:0007669"/>
    <property type="project" value="UniProtKB-KW"/>
</dbReference>
<name>A0ABW7NHN6_9BACT</name>
<keyword evidence="1" id="KW-1133">Transmembrane helix</keyword>
<sequence length="249" mass="28948">MHTAITLELIDLISILLILILLFLGYNLLSLKWSYKISKPYQWEEAIRQRQVSANLRTLERTYRDKVRFYTFWFQVERLRKQGVPGAFAELGVYQGETANILHEMDPERKLHLFDTFEGFHKADLHSENDEEKYSTTTFSNTSLEMVKDYINGNDNVEFHPGYFPESAAGLKESQYAFVHLDADLYKPTLAALAYFYPRLSPGGVIIIHDYNHNWDGIRKALDEFMPTIPETLLELPDWQGSAMILKNS</sequence>
<keyword evidence="2" id="KW-0489">Methyltransferase</keyword>
<reference evidence="2 3" key="1">
    <citation type="journal article" date="2013" name="Int. J. Syst. Evol. Microbiol.">
        <title>Marinoscillum luteum sp. nov., isolated from marine sediment.</title>
        <authorList>
            <person name="Cha I.T."/>
            <person name="Park S.J."/>
            <person name="Kim S.J."/>
            <person name="Kim J.G."/>
            <person name="Jung M.Y."/>
            <person name="Shin K.S."/>
            <person name="Kwon K.K."/>
            <person name="Yang S.H."/>
            <person name="Seo Y.S."/>
            <person name="Rhee S.K."/>
        </authorList>
    </citation>
    <scope>NUCLEOTIDE SEQUENCE [LARGE SCALE GENOMIC DNA]</scope>
    <source>
        <strain evidence="2 3">KCTC 23939</strain>
    </source>
</reference>
<evidence type="ECO:0000313" key="2">
    <source>
        <dbReference type="EMBL" id="MFH6985609.1"/>
    </source>
</evidence>
<evidence type="ECO:0000256" key="1">
    <source>
        <dbReference type="SAM" id="Phobius"/>
    </source>
</evidence>
<proteinExistence type="predicted"/>
<protein>
    <submittedName>
        <fullName evidence="2">TylF/MycF/NovP-related O-methyltransferase</fullName>
        <ecNumber evidence="2">2.1.1.-</ecNumber>
    </submittedName>
</protein>